<dbReference type="AlphaFoldDB" id="H1VI84"/>
<feature type="domain" description="HTH psq-type" evidence="4">
    <location>
        <begin position="1"/>
        <end position="46"/>
    </location>
</feature>
<dbReference type="InterPro" id="IPR007889">
    <property type="entry name" value="HTH_Psq"/>
</dbReference>
<evidence type="ECO:0000259" key="4">
    <source>
        <dbReference type="PROSITE" id="PS50960"/>
    </source>
</evidence>
<dbReference type="GO" id="GO:0005634">
    <property type="term" value="C:nucleus"/>
    <property type="evidence" value="ECO:0007669"/>
    <property type="project" value="UniProtKB-SubCell"/>
</dbReference>
<keyword evidence="2 3" id="KW-0539">Nucleus</keyword>
<dbReference type="Pfam" id="PF03221">
    <property type="entry name" value="HTH_Tnp_Tc5"/>
    <property type="match status" value="1"/>
</dbReference>
<organism evidence="6 7">
    <name type="scientific">Colletotrichum higginsianum (strain IMI 349063)</name>
    <name type="common">Crucifer anthracnose fungus</name>
    <dbReference type="NCBI Taxonomy" id="759273"/>
    <lineage>
        <taxon>Eukaryota</taxon>
        <taxon>Fungi</taxon>
        <taxon>Dikarya</taxon>
        <taxon>Ascomycota</taxon>
        <taxon>Pezizomycotina</taxon>
        <taxon>Sordariomycetes</taxon>
        <taxon>Hypocreomycetidae</taxon>
        <taxon>Glomerellales</taxon>
        <taxon>Glomerellaceae</taxon>
        <taxon>Colletotrichum</taxon>
        <taxon>Colletotrichum destructivum species complex</taxon>
    </lineage>
</organism>
<evidence type="ECO:0000256" key="1">
    <source>
        <dbReference type="ARBA" id="ARBA00023125"/>
    </source>
</evidence>
<sequence>MSQYTENEVNQALEAISNGQSVRKAAQQYGVPRSTLQHRLQGTQARAAAFSDLQRLTVSQEAKLAEWVRIQHALGLPPTHQQVKHFAERILHAIGDTQPIGRGWVQAFIRRNPSVKG</sequence>
<evidence type="ECO:0000259" key="5">
    <source>
        <dbReference type="PROSITE" id="PS51253"/>
    </source>
</evidence>
<evidence type="ECO:0000313" key="7">
    <source>
        <dbReference type="Proteomes" id="UP000007174"/>
    </source>
</evidence>
<name>H1VI84_COLHI</name>
<dbReference type="SUPFAM" id="SSF46689">
    <property type="entry name" value="Homeodomain-like"/>
    <property type="match status" value="2"/>
</dbReference>
<comment type="subcellular location">
    <subcellularLocation>
        <location evidence="3">Nucleus</location>
    </subcellularLocation>
</comment>
<dbReference type="Proteomes" id="UP000007174">
    <property type="component" value="Unassembled WGS sequence"/>
</dbReference>
<dbReference type="Gene3D" id="1.10.10.60">
    <property type="entry name" value="Homeodomain-like"/>
    <property type="match status" value="1"/>
</dbReference>
<gene>
    <name evidence="6" type="ORF">CH063_10642</name>
</gene>
<accession>H1VI84</accession>
<evidence type="ECO:0000313" key="6">
    <source>
        <dbReference type="EMBL" id="CCF39937.1"/>
    </source>
</evidence>
<evidence type="ECO:0000256" key="2">
    <source>
        <dbReference type="ARBA" id="ARBA00023242"/>
    </source>
</evidence>
<dbReference type="InterPro" id="IPR006600">
    <property type="entry name" value="HTH_CenpB_DNA-bd_dom"/>
</dbReference>
<evidence type="ECO:0000256" key="3">
    <source>
        <dbReference type="PROSITE-ProRule" id="PRU00320"/>
    </source>
</evidence>
<dbReference type="GO" id="GO:0003677">
    <property type="term" value="F:DNA binding"/>
    <property type="evidence" value="ECO:0007669"/>
    <property type="project" value="UniProtKB-UniRule"/>
</dbReference>
<dbReference type="Pfam" id="PF05225">
    <property type="entry name" value="HTH_psq"/>
    <property type="match status" value="1"/>
</dbReference>
<evidence type="ECO:0008006" key="8">
    <source>
        <dbReference type="Google" id="ProtNLM"/>
    </source>
</evidence>
<dbReference type="InterPro" id="IPR009057">
    <property type="entry name" value="Homeodomain-like_sf"/>
</dbReference>
<dbReference type="PROSITE" id="PS50960">
    <property type="entry name" value="HTH_PSQ"/>
    <property type="match status" value="1"/>
</dbReference>
<feature type="DNA-binding region" description="H-T-H motif" evidence="3">
    <location>
        <begin position="22"/>
        <end position="42"/>
    </location>
</feature>
<dbReference type="PROSITE" id="PS51253">
    <property type="entry name" value="HTH_CENPB"/>
    <property type="match status" value="1"/>
</dbReference>
<keyword evidence="1 3" id="KW-0238">DNA-binding</keyword>
<dbReference type="SMART" id="SM00674">
    <property type="entry name" value="CENPB"/>
    <property type="match status" value="1"/>
</dbReference>
<protein>
    <recommendedName>
        <fullName evidence="8">Transposase</fullName>
    </recommendedName>
</protein>
<dbReference type="HOGENOM" id="CLU_013929_8_2_1"/>
<proteinExistence type="predicted"/>
<dbReference type="EMBL" id="CACQ02003782">
    <property type="protein sequence ID" value="CCF39937.1"/>
    <property type="molecule type" value="Genomic_DNA"/>
</dbReference>
<feature type="non-terminal residue" evidence="6">
    <location>
        <position position="117"/>
    </location>
</feature>
<dbReference type="VEuPathDB" id="FungiDB:CH63R_01702"/>
<dbReference type="STRING" id="759273.H1VI84"/>
<feature type="domain" description="HTH CENPB-type" evidence="5">
    <location>
        <begin position="48"/>
        <end position="117"/>
    </location>
</feature>
<reference evidence="7" key="1">
    <citation type="journal article" date="2012" name="Nat. Genet.">
        <title>Lifestyle transitions in plant pathogenic Colletotrichum fungi deciphered by genome and transcriptome analyses.</title>
        <authorList>
            <person name="O'Connell R.J."/>
            <person name="Thon M.R."/>
            <person name="Hacquard S."/>
            <person name="Amyotte S.G."/>
            <person name="Kleemann J."/>
            <person name="Torres M.F."/>
            <person name="Damm U."/>
            <person name="Buiate E.A."/>
            <person name="Epstein L."/>
            <person name="Alkan N."/>
            <person name="Altmueller J."/>
            <person name="Alvarado-Balderrama L."/>
            <person name="Bauser C.A."/>
            <person name="Becker C."/>
            <person name="Birren B.W."/>
            <person name="Chen Z."/>
            <person name="Choi J."/>
            <person name="Crouch J.A."/>
            <person name="Duvick J.P."/>
            <person name="Farman M.A."/>
            <person name="Gan P."/>
            <person name="Heiman D."/>
            <person name="Henrissat B."/>
            <person name="Howard R.J."/>
            <person name="Kabbage M."/>
            <person name="Koch C."/>
            <person name="Kracher B."/>
            <person name="Kubo Y."/>
            <person name="Law A.D."/>
            <person name="Lebrun M.-H."/>
            <person name="Lee Y.-H."/>
            <person name="Miyara I."/>
            <person name="Moore N."/>
            <person name="Neumann U."/>
            <person name="Nordstroem K."/>
            <person name="Panaccione D.G."/>
            <person name="Panstruga R."/>
            <person name="Place M."/>
            <person name="Proctor R.H."/>
            <person name="Prusky D."/>
            <person name="Rech G."/>
            <person name="Reinhardt R."/>
            <person name="Rollins J.A."/>
            <person name="Rounsley S."/>
            <person name="Schardl C.L."/>
            <person name="Schwartz D.C."/>
            <person name="Shenoy N."/>
            <person name="Shirasu K."/>
            <person name="Sikhakolli U.R."/>
            <person name="Stueber K."/>
            <person name="Sukno S.A."/>
            <person name="Sweigard J.A."/>
            <person name="Takano Y."/>
            <person name="Takahara H."/>
            <person name="Trail F."/>
            <person name="van der Does H.C."/>
            <person name="Voll L.M."/>
            <person name="Will I."/>
            <person name="Young S."/>
            <person name="Zeng Q."/>
            <person name="Zhang J."/>
            <person name="Zhou S."/>
            <person name="Dickman M.B."/>
            <person name="Schulze-Lefert P."/>
            <person name="Ver Loren van Themaat E."/>
            <person name="Ma L.-J."/>
            <person name="Vaillancourt L.J."/>
        </authorList>
    </citation>
    <scope>NUCLEOTIDE SEQUENCE [LARGE SCALE GENOMIC DNA]</scope>
    <source>
        <strain evidence="7">IMI 349063</strain>
    </source>
</reference>